<dbReference type="PANTHER" id="PTHR14336:SF15">
    <property type="entry name" value="DUAL ADAPTER FOR PHOSPHOTYROSINE AND 3-PHOSPHOTYROSINE AND 3-PHOSPHOINOSITIDE"/>
    <property type="match status" value="1"/>
</dbReference>
<dbReference type="Pfam" id="PF00017">
    <property type="entry name" value="SH2"/>
    <property type="match status" value="1"/>
</dbReference>
<dbReference type="SMART" id="SM00233">
    <property type="entry name" value="PH"/>
    <property type="match status" value="1"/>
</dbReference>
<keyword evidence="6" id="KW-1185">Reference proteome</keyword>
<organism evidence="5 6">
    <name type="scientific">Dreissena polymorpha</name>
    <name type="common">Zebra mussel</name>
    <name type="synonym">Mytilus polymorpha</name>
    <dbReference type="NCBI Taxonomy" id="45954"/>
    <lineage>
        <taxon>Eukaryota</taxon>
        <taxon>Metazoa</taxon>
        <taxon>Spiralia</taxon>
        <taxon>Lophotrochozoa</taxon>
        <taxon>Mollusca</taxon>
        <taxon>Bivalvia</taxon>
        <taxon>Autobranchia</taxon>
        <taxon>Heteroconchia</taxon>
        <taxon>Euheterodonta</taxon>
        <taxon>Imparidentia</taxon>
        <taxon>Neoheterodontei</taxon>
        <taxon>Myida</taxon>
        <taxon>Dreissenoidea</taxon>
        <taxon>Dreissenidae</taxon>
        <taxon>Dreissena</taxon>
    </lineage>
</organism>
<keyword evidence="1 2" id="KW-0727">SH2 domain</keyword>
<dbReference type="InterPro" id="IPR000980">
    <property type="entry name" value="SH2"/>
</dbReference>
<reference evidence="5" key="2">
    <citation type="submission" date="2020-11" db="EMBL/GenBank/DDBJ databases">
        <authorList>
            <person name="McCartney M.A."/>
            <person name="Auch B."/>
            <person name="Kono T."/>
            <person name="Mallez S."/>
            <person name="Becker A."/>
            <person name="Gohl D.M."/>
            <person name="Silverstein K.A.T."/>
            <person name="Koren S."/>
            <person name="Bechman K.B."/>
            <person name="Herman A."/>
            <person name="Abrahante J.E."/>
            <person name="Garbe J."/>
        </authorList>
    </citation>
    <scope>NUCLEOTIDE SEQUENCE</scope>
    <source>
        <strain evidence="5">Duluth1</strain>
        <tissue evidence="5">Whole animal</tissue>
    </source>
</reference>
<evidence type="ECO:0000259" key="3">
    <source>
        <dbReference type="PROSITE" id="PS50001"/>
    </source>
</evidence>
<feature type="domain" description="PH" evidence="4">
    <location>
        <begin position="143"/>
        <end position="239"/>
    </location>
</feature>
<dbReference type="InterPro" id="IPR001849">
    <property type="entry name" value="PH_domain"/>
</dbReference>
<dbReference type="Proteomes" id="UP000828390">
    <property type="component" value="Unassembled WGS sequence"/>
</dbReference>
<evidence type="ECO:0000313" key="5">
    <source>
        <dbReference type="EMBL" id="KAH3863918.1"/>
    </source>
</evidence>
<sequence length="245" mass="28365">MANDPHEVVLLKQLDFFHPDLQRHKAECLLLQNGDEGSFLIRNSKTTNEFAVSVKSEGAVKHFKLLWIEDVFQFGHGTYQSCKELERHFNSHPMLAGESGKPTKLEEPYPRDVAEPSIYETVVAHAEGGELVQVRNNKQPRSVNSKDGYLTKQGEIFKTWNVRYFKLQGSELRYFKDSSAKEPLRVLDLDQCTGCHFQGDYKGKHHVFSLTFSWRTFYIFGASDEESKEWVNMINWKLNTTKQEL</sequence>
<feature type="domain" description="SH2" evidence="3">
    <location>
        <begin position="16"/>
        <end position="109"/>
    </location>
</feature>
<dbReference type="InterPro" id="IPR051707">
    <property type="entry name" value="PI-Interact_SigTrans_Reg"/>
</dbReference>
<gene>
    <name evidence="5" type="ORF">DPMN_026924</name>
</gene>
<evidence type="ECO:0000259" key="4">
    <source>
        <dbReference type="PROSITE" id="PS50003"/>
    </source>
</evidence>
<dbReference type="EMBL" id="JAIWYP010000002">
    <property type="protein sequence ID" value="KAH3863918.1"/>
    <property type="molecule type" value="Genomic_DNA"/>
</dbReference>
<proteinExistence type="predicted"/>
<dbReference type="PANTHER" id="PTHR14336">
    <property type="entry name" value="TANDEM PH DOMAIN CONTAINING PROTEIN"/>
    <property type="match status" value="1"/>
</dbReference>
<evidence type="ECO:0000256" key="1">
    <source>
        <dbReference type="ARBA" id="ARBA00022999"/>
    </source>
</evidence>
<comment type="caution">
    <text evidence="5">The sequence shown here is derived from an EMBL/GenBank/DDBJ whole genome shotgun (WGS) entry which is preliminary data.</text>
</comment>
<dbReference type="OrthoDB" id="185175at2759"/>
<evidence type="ECO:0000313" key="6">
    <source>
        <dbReference type="Proteomes" id="UP000828390"/>
    </source>
</evidence>
<reference evidence="5" key="1">
    <citation type="journal article" date="2019" name="bioRxiv">
        <title>The Genome of the Zebra Mussel, Dreissena polymorpha: A Resource for Invasive Species Research.</title>
        <authorList>
            <person name="McCartney M.A."/>
            <person name="Auch B."/>
            <person name="Kono T."/>
            <person name="Mallez S."/>
            <person name="Zhang Y."/>
            <person name="Obille A."/>
            <person name="Becker A."/>
            <person name="Abrahante J.E."/>
            <person name="Garbe J."/>
            <person name="Badalamenti J.P."/>
            <person name="Herman A."/>
            <person name="Mangelson H."/>
            <person name="Liachko I."/>
            <person name="Sullivan S."/>
            <person name="Sone E.D."/>
            <person name="Koren S."/>
            <person name="Silverstein K.A.T."/>
            <person name="Beckman K.B."/>
            <person name="Gohl D.M."/>
        </authorList>
    </citation>
    <scope>NUCLEOTIDE SEQUENCE</scope>
    <source>
        <strain evidence="5">Duluth1</strain>
        <tissue evidence="5">Whole animal</tissue>
    </source>
</reference>
<dbReference type="SUPFAM" id="SSF55550">
    <property type="entry name" value="SH2 domain"/>
    <property type="match status" value="1"/>
</dbReference>
<dbReference type="PROSITE" id="PS50003">
    <property type="entry name" value="PH_DOMAIN"/>
    <property type="match status" value="1"/>
</dbReference>
<dbReference type="SUPFAM" id="SSF50729">
    <property type="entry name" value="PH domain-like"/>
    <property type="match status" value="1"/>
</dbReference>
<name>A0A9D4LSJ7_DREPO</name>
<dbReference type="InterPro" id="IPR036860">
    <property type="entry name" value="SH2_dom_sf"/>
</dbReference>
<dbReference type="FunFam" id="2.30.29.30:FF:000286">
    <property type="entry name" value="PH-protein kinase domain containing protein"/>
    <property type="match status" value="1"/>
</dbReference>
<evidence type="ECO:0000256" key="2">
    <source>
        <dbReference type="PROSITE-ProRule" id="PRU00191"/>
    </source>
</evidence>
<dbReference type="PROSITE" id="PS50001">
    <property type="entry name" value="SH2"/>
    <property type="match status" value="1"/>
</dbReference>
<dbReference type="SMART" id="SM00252">
    <property type="entry name" value="SH2"/>
    <property type="match status" value="1"/>
</dbReference>
<dbReference type="AlphaFoldDB" id="A0A9D4LSJ7"/>
<protein>
    <submittedName>
        <fullName evidence="5">Uncharacterized protein</fullName>
    </submittedName>
</protein>
<dbReference type="PRINTS" id="PR00401">
    <property type="entry name" value="SH2DOMAIN"/>
</dbReference>
<dbReference type="Gene3D" id="2.30.29.30">
    <property type="entry name" value="Pleckstrin-homology domain (PH domain)/Phosphotyrosine-binding domain (PTB)"/>
    <property type="match status" value="1"/>
</dbReference>
<dbReference type="Gene3D" id="3.30.505.10">
    <property type="entry name" value="SH2 domain"/>
    <property type="match status" value="1"/>
</dbReference>
<dbReference type="InterPro" id="IPR011993">
    <property type="entry name" value="PH-like_dom_sf"/>
</dbReference>
<dbReference type="Pfam" id="PF00169">
    <property type="entry name" value="PH"/>
    <property type="match status" value="1"/>
</dbReference>
<accession>A0A9D4LSJ7</accession>